<proteinExistence type="predicted"/>
<accession>A0A7G2E2W6</accession>
<dbReference type="CDD" id="cd04480">
    <property type="entry name" value="RPA1_DBD_A_like"/>
    <property type="match status" value="1"/>
</dbReference>
<feature type="domain" description="Replication protein A 70 kDa DNA-binding subunit B/D first OB fold" evidence="1">
    <location>
        <begin position="33"/>
        <end position="118"/>
    </location>
</feature>
<dbReference type="SUPFAM" id="SSF50249">
    <property type="entry name" value="Nucleic acid-binding proteins"/>
    <property type="match status" value="1"/>
</dbReference>
<evidence type="ECO:0000259" key="2">
    <source>
        <dbReference type="Pfam" id="PF14214"/>
    </source>
</evidence>
<dbReference type="InterPro" id="IPR003871">
    <property type="entry name" value="RFA1B/D_OB_1st"/>
</dbReference>
<organism evidence="3 4">
    <name type="scientific">Arabidopsis thaliana</name>
    <name type="common">Mouse-ear cress</name>
    <dbReference type="NCBI Taxonomy" id="3702"/>
    <lineage>
        <taxon>Eukaryota</taxon>
        <taxon>Viridiplantae</taxon>
        <taxon>Streptophyta</taxon>
        <taxon>Embryophyta</taxon>
        <taxon>Tracheophyta</taxon>
        <taxon>Spermatophyta</taxon>
        <taxon>Magnoliopsida</taxon>
        <taxon>eudicotyledons</taxon>
        <taxon>Gunneridae</taxon>
        <taxon>Pentapetalae</taxon>
        <taxon>rosids</taxon>
        <taxon>malvids</taxon>
        <taxon>Brassicales</taxon>
        <taxon>Brassicaceae</taxon>
        <taxon>Camelineae</taxon>
        <taxon>Arabidopsis</taxon>
    </lineage>
</organism>
<protein>
    <submittedName>
        <fullName evidence="3">(thale cress) hypothetical protein</fullName>
    </submittedName>
</protein>
<dbReference type="Pfam" id="PF02721">
    <property type="entry name" value="DUF223"/>
    <property type="match status" value="1"/>
</dbReference>
<dbReference type="EMBL" id="LR881466">
    <property type="protein sequence ID" value="CAD5315540.1"/>
    <property type="molecule type" value="Genomic_DNA"/>
</dbReference>
<dbReference type="Proteomes" id="UP000516314">
    <property type="component" value="Chromosome 1"/>
</dbReference>
<dbReference type="Pfam" id="PF14214">
    <property type="entry name" value="Helitron_like_N"/>
    <property type="match status" value="1"/>
</dbReference>
<evidence type="ECO:0000259" key="1">
    <source>
        <dbReference type="Pfam" id="PF02721"/>
    </source>
</evidence>
<dbReference type="AlphaFoldDB" id="A0A7G2E2W6"/>
<dbReference type="InterPro" id="IPR025476">
    <property type="entry name" value="Helitron_helicase-like"/>
</dbReference>
<reference evidence="3 4" key="1">
    <citation type="submission" date="2020-09" db="EMBL/GenBank/DDBJ databases">
        <authorList>
            <person name="Ashkenazy H."/>
        </authorList>
    </citation>
    <scope>NUCLEOTIDE SEQUENCE [LARGE SCALE GENOMIC DNA]</scope>
    <source>
        <strain evidence="4">cv. Cdm-0</strain>
    </source>
</reference>
<gene>
    <name evidence="3" type="ORF">AT9943_LOCUS3903</name>
</gene>
<dbReference type="InterPro" id="IPR012340">
    <property type="entry name" value="NA-bd_OB-fold"/>
</dbReference>
<evidence type="ECO:0000313" key="3">
    <source>
        <dbReference type="EMBL" id="CAD5315540.1"/>
    </source>
</evidence>
<name>A0A7G2E2W6_ARATH</name>
<feature type="domain" description="Helitron helicase-like" evidence="2">
    <location>
        <begin position="411"/>
        <end position="474"/>
    </location>
</feature>
<evidence type="ECO:0000313" key="4">
    <source>
        <dbReference type="Proteomes" id="UP000516314"/>
    </source>
</evidence>
<dbReference type="PANTHER" id="PTHR45786:SF74">
    <property type="entry name" value="ATP-DEPENDENT DNA HELICASE"/>
    <property type="match status" value="1"/>
</dbReference>
<dbReference type="PANTHER" id="PTHR45786">
    <property type="entry name" value="DNA BINDING PROTEIN-LIKE"/>
    <property type="match status" value="1"/>
</dbReference>
<sequence>MAEVDVVAIPSKANYVAFDALRLGRSTQQVVGRLLRFWDARNIKKDGQFMGIVLLLLDEKCSVIHAFIPAALASHFRQVLREGIIFNVSGFEVGRCTKIYKITDNPFLLRFLPATTIIEVSDVGPTIESEKFMLRNFDNLQALANTNIELPGQITFVQGSNLNDPTSTQRLVLRYRIDSSVIVYLSLWDDVAATFRAHLSSGDTIYSVMLITTVNPKMFGGNLYLNSTPATRFFFYSSIQPIQEFIKRMGIKSGESIARADTAAGIRKKEMVSIHQLHKFISKTDEQDADFLCNAKVFRKARDRYEAGDCPEFSIKLIGQKKKGKQYDMPTTDEIAGLIVGDFSKNIGERDVIVHHKSSGLQQISDLHPLFMTLQYPLLFPYGEIGFHEGIPVVESEENTRKRTFITKREFYAYQIQTRLTEGMTIVRSKRLLHQYIVDAYTSIEQERLRWYRLNQKKLRADQYNNVKDAVARGNSVNGQGSGNGFEEKPRNEINEYLDCRYLSACEAMWRIFMFNIHHHNPPVQRLPLHLPGEQSTIFEEEENLENVEYRYGHERTMLTEYFELNKICEDARKLKYVQVPTMFVWDSTNKMYTRRKQRENIGRIVNILPTAGDLYYLRILLNKVKGATSFDYLKTVGGVVHESFKAACHTRGLLDGDKEWHDAMDEAAQWSTSYLLRSLFVLILIYCEVSEPLKLWSHCWESMADDVFRKQQRVLNFPQLELKAEELEKYTLIEIETLLRQHEKSLSDYPEMPQPEKSILEELNNSLLRQEKHMQIYSAS</sequence>
<dbReference type="Gene3D" id="2.40.50.140">
    <property type="entry name" value="Nucleic acid-binding proteins"/>
    <property type="match status" value="2"/>
</dbReference>